<name>A0A4U7KQ40_9BASI</name>
<dbReference type="Proteomes" id="UP000306050">
    <property type="component" value="Chromosome SGRAM_4"/>
</dbReference>
<dbReference type="KEGG" id="sgra:EX895_004619"/>
<evidence type="ECO:0000256" key="6">
    <source>
        <dbReference type="SAM" id="SignalP"/>
    </source>
</evidence>
<evidence type="ECO:0000256" key="3">
    <source>
        <dbReference type="ARBA" id="ARBA00022801"/>
    </source>
</evidence>
<keyword evidence="9" id="KW-1185">Reference proteome</keyword>
<dbReference type="EMBL" id="SRRM01000017">
    <property type="protein sequence ID" value="TKY86470.1"/>
    <property type="molecule type" value="Genomic_DNA"/>
</dbReference>
<feature type="domain" description="Glycosyl hydrolase family 30 TIM-barrel" evidence="7">
    <location>
        <begin position="93"/>
        <end position="270"/>
    </location>
</feature>
<evidence type="ECO:0000256" key="4">
    <source>
        <dbReference type="RuleBase" id="RU361188"/>
    </source>
</evidence>
<evidence type="ECO:0000313" key="9">
    <source>
        <dbReference type="Proteomes" id="UP000306050"/>
    </source>
</evidence>
<dbReference type="InterPro" id="IPR001139">
    <property type="entry name" value="Glyco_hydro_30"/>
</dbReference>
<dbReference type="OrthoDB" id="2160638at2759"/>
<dbReference type="InterPro" id="IPR017853">
    <property type="entry name" value="GH"/>
</dbReference>
<protein>
    <recommendedName>
        <fullName evidence="7">Glycosyl hydrolase family 30 TIM-barrel domain-containing protein</fullName>
    </recommendedName>
</protein>
<keyword evidence="3 4" id="KW-0378">Hydrolase</keyword>
<dbReference type="Pfam" id="PF02055">
    <property type="entry name" value="Glyco_hydro_30"/>
    <property type="match status" value="1"/>
</dbReference>
<dbReference type="RefSeq" id="XP_029738455.1">
    <property type="nucleotide sequence ID" value="XM_029885213.1"/>
</dbReference>
<evidence type="ECO:0000256" key="1">
    <source>
        <dbReference type="ARBA" id="ARBA00005382"/>
    </source>
</evidence>
<dbReference type="PANTHER" id="PTHR11069:SF23">
    <property type="entry name" value="LYSOSOMAL ACID GLUCOSYLCERAMIDASE"/>
    <property type="match status" value="1"/>
</dbReference>
<dbReference type="PANTHER" id="PTHR11069">
    <property type="entry name" value="GLUCOSYLCERAMIDASE"/>
    <property type="match status" value="1"/>
</dbReference>
<proteinExistence type="inferred from homology"/>
<evidence type="ECO:0000256" key="5">
    <source>
        <dbReference type="SAM" id="MobiDB-lite"/>
    </source>
</evidence>
<accession>A0A4U7KQ40</accession>
<dbReference type="Gene3D" id="3.20.20.80">
    <property type="entry name" value="Glycosidases"/>
    <property type="match status" value="1"/>
</dbReference>
<dbReference type="GO" id="GO:0016020">
    <property type="term" value="C:membrane"/>
    <property type="evidence" value="ECO:0007669"/>
    <property type="project" value="GOC"/>
</dbReference>
<feature type="signal peptide" evidence="6">
    <location>
        <begin position="1"/>
        <end position="24"/>
    </location>
</feature>
<dbReference type="GO" id="GO:0004348">
    <property type="term" value="F:glucosylceramidase activity"/>
    <property type="evidence" value="ECO:0007669"/>
    <property type="project" value="InterPro"/>
</dbReference>
<keyword evidence="4" id="KW-0326">Glycosidase</keyword>
<dbReference type="GO" id="GO:0006680">
    <property type="term" value="P:glucosylceramide catabolic process"/>
    <property type="evidence" value="ECO:0007669"/>
    <property type="project" value="TreeGrafter"/>
</dbReference>
<dbReference type="SUPFAM" id="SSF51445">
    <property type="entry name" value="(Trans)glycosidases"/>
    <property type="match status" value="1"/>
</dbReference>
<reference evidence="8 9" key="1">
    <citation type="submission" date="2019-05" db="EMBL/GenBank/DDBJ databases">
        <title>Sporisorium graminicola CBS 10092 draft sequencing and annotation.</title>
        <authorList>
            <person name="Solano-Gonzalez S."/>
            <person name="Caddick M.X."/>
            <person name="Darby A."/>
        </authorList>
    </citation>
    <scope>NUCLEOTIDE SEQUENCE [LARGE SCALE GENOMIC DNA]</scope>
    <source>
        <strain evidence="8 9">CBS 10092</strain>
    </source>
</reference>
<dbReference type="AlphaFoldDB" id="A0A4U7KQ40"/>
<dbReference type="GeneID" id="40727514"/>
<comment type="caution">
    <text evidence="8">The sequence shown here is derived from an EMBL/GenBank/DDBJ whole genome shotgun (WGS) entry which is preliminary data.</text>
</comment>
<comment type="similarity">
    <text evidence="1 4">Belongs to the glycosyl hydrolase 30 family.</text>
</comment>
<gene>
    <name evidence="8" type="ORF">EX895_004619</name>
</gene>
<evidence type="ECO:0000313" key="8">
    <source>
        <dbReference type="EMBL" id="TKY86470.1"/>
    </source>
</evidence>
<feature type="chain" id="PRO_5020935695" description="Glycosyl hydrolase family 30 TIM-barrel domain-containing protein" evidence="6">
    <location>
        <begin position="25"/>
        <end position="722"/>
    </location>
</feature>
<dbReference type="InterPro" id="IPR033453">
    <property type="entry name" value="Glyco_hydro_30_TIM-barrel"/>
</dbReference>
<evidence type="ECO:0000256" key="2">
    <source>
        <dbReference type="ARBA" id="ARBA00022729"/>
    </source>
</evidence>
<feature type="region of interest" description="Disordered" evidence="5">
    <location>
        <begin position="700"/>
        <end position="722"/>
    </location>
</feature>
<evidence type="ECO:0000259" key="7">
    <source>
        <dbReference type="Pfam" id="PF02055"/>
    </source>
</evidence>
<sequence>MRLGVRMLPIMVACVTSAAHLATSQQIVIDKMWSTTWNYSKVQELSNPAIKFVPGTALTASVNVTSAQEARNKDLHDLVGVSIQEYQVHQMVDTFGGGITDSVAITLQEFKKKHPQDYDDLLHLLFSTHPAWFAKGGAGMNTVRVPLGASDFGVSPYTYDDTEDGSEDMSLELFSIKKAPKLWATLKDIVLINPSLKIIVAAWSAPGWMKESTNADQSLFGGNLKAGMEQVYANYLVKSVVEIKKQEGLDLFALSPANEPQIPELKYPTMKLSANQSIKLGKLLRAGLDKAGFKSVKLFLWDFNWDNSAYPLQVLDADPTPWNAVAWHGYAGKPSAQKVVYDAYPNLDVYFTEHTQVTQWFSEPYKNMKNTARDLLIGSIRYMSRSVIMWNLVLRKDEDGFTSPHLPNVCDNCNAAILLLPESTDAVLDRGNPDHIQTVAEANGASTAANDKKVAPASAKRRRGLDRYASDTAPAVAPAVAVDKSLSTSGGAEPDAGANVKPLTTFGGVHPQTGAVAITTPLTTDDGAKPKPKPVSFHLQGPMQATSPIDLKPNQAVLPSKIVDAKKTGNANVYTSELFKRTSDLSVLTHLSAAVRPMGASNAYSKRVGVKSTDELDELGGRVLAQAFKQDGVRPGLTRFSLIILNQNDHYETGVFEAVTTEIAFRGQVANVTTVPGLYTLSWVAPTVASQSTEVTSVQSDAAAGKGAEAIDPTVAAPKPAS</sequence>
<feature type="region of interest" description="Disordered" evidence="5">
    <location>
        <begin position="442"/>
        <end position="466"/>
    </location>
</feature>
<organism evidence="8 9">
    <name type="scientific">Sporisorium graminicola</name>
    <dbReference type="NCBI Taxonomy" id="280036"/>
    <lineage>
        <taxon>Eukaryota</taxon>
        <taxon>Fungi</taxon>
        <taxon>Dikarya</taxon>
        <taxon>Basidiomycota</taxon>
        <taxon>Ustilaginomycotina</taxon>
        <taxon>Ustilaginomycetes</taxon>
        <taxon>Ustilaginales</taxon>
        <taxon>Ustilaginaceae</taxon>
        <taxon>Sporisorium</taxon>
    </lineage>
</organism>
<keyword evidence="2 6" id="KW-0732">Signal</keyword>